<dbReference type="AlphaFoldDB" id="A0A242N5T0"/>
<name>A0A242N5T0_CABSO</name>
<protein>
    <submittedName>
        <fullName evidence="1">Uncharacterized protein</fullName>
    </submittedName>
</protein>
<organism evidence="1 2">
    <name type="scientific">Caballeronia sordidicola</name>
    <name type="common">Burkholderia sordidicola</name>
    <dbReference type="NCBI Taxonomy" id="196367"/>
    <lineage>
        <taxon>Bacteria</taxon>
        <taxon>Pseudomonadati</taxon>
        <taxon>Pseudomonadota</taxon>
        <taxon>Betaproteobacteria</taxon>
        <taxon>Burkholderiales</taxon>
        <taxon>Burkholderiaceae</taxon>
        <taxon>Caballeronia</taxon>
    </lineage>
</organism>
<gene>
    <name evidence="1" type="ORF">PAMC26577_02535</name>
</gene>
<sequence>MRQTGNHRLKSLADFGSLDRKFAQIHKHFSAAVQRWYGSIRLFKVP</sequence>
<evidence type="ECO:0000313" key="2">
    <source>
        <dbReference type="Proteomes" id="UP000195221"/>
    </source>
</evidence>
<reference evidence="1 2" key="1">
    <citation type="submission" date="2017-03" db="EMBL/GenBank/DDBJ databases">
        <title>Genome analysis of strain PAMC 26577.</title>
        <authorList>
            <person name="Oh H.-M."/>
            <person name="Yang J.-A."/>
        </authorList>
    </citation>
    <scope>NUCLEOTIDE SEQUENCE [LARGE SCALE GENOMIC DNA]</scope>
    <source>
        <strain evidence="1 2">PAMC 26577</strain>
    </source>
</reference>
<proteinExistence type="predicted"/>
<dbReference type="EMBL" id="NBTZ01000016">
    <property type="protein sequence ID" value="OTP79039.1"/>
    <property type="molecule type" value="Genomic_DNA"/>
</dbReference>
<accession>A0A242N5T0</accession>
<evidence type="ECO:0000313" key="1">
    <source>
        <dbReference type="EMBL" id="OTP79039.1"/>
    </source>
</evidence>
<dbReference type="Proteomes" id="UP000195221">
    <property type="component" value="Unassembled WGS sequence"/>
</dbReference>
<comment type="caution">
    <text evidence="1">The sequence shown here is derived from an EMBL/GenBank/DDBJ whole genome shotgun (WGS) entry which is preliminary data.</text>
</comment>